<dbReference type="Proteomes" id="UP000255389">
    <property type="component" value="Unassembled WGS sequence"/>
</dbReference>
<dbReference type="CDD" id="cd04301">
    <property type="entry name" value="NAT_SF"/>
    <property type="match status" value="1"/>
</dbReference>
<dbReference type="GO" id="GO:0016747">
    <property type="term" value="F:acyltransferase activity, transferring groups other than amino-acyl groups"/>
    <property type="evidence" value="ECO:0007669"/>
    <property type="project" value="InterPro"/>
</dbReference>
<dbReference type="EMBL" id="UGQY01000004">
    <property type="protein sequence ID" value="SUA04157.1"/>
    <property type="molecule type" value="Genomic_DNA"/>
</dbReference>
<proteinExistence type="predicted"/>
<dbReference type="InterPro" id="IPR016181">
    <property type="entry name" value="Acyl_CoA_acyltransferase"/>
</dbReference>
<keyword evidence="2" id="KW-0012">Acyltransferase</keyword>
<evidence type="ECO:0000313" key="4">
    <source>
        <dbReference type="EMBL" id="SUA04157.1"/>
    </source>
</evidence>
<gene>
    <name evidence="4" type="ORF">NCTC1542_05652</name>
</gene>
<name>A0A378V313_MYCFO</name>
<evidence type="ECO:0000259" key="3">
    <source>
        <dbReference type="PROSITE" id="PS51186"/>
    </source>
</evidence>
<dbReference type="SUPFAM" id="SSF55729">
    <property type="entry name" value="Acyl-CoA N-acyltransferases (Nat)"/>
    <property type="match status" value="1"/>
</dbReference>
<dbReference type="InterPro" id="IPR000182">
    <property type="entry name" value="GNAT_dom"/>
</dbReference>
<dbReference type="PROSITE" id="PS51186">
    <property type="entry name" value="GNAT"/>
    <property type="match status" value="1"/>
</dbReference>
<feature type="domain" description="N-acetyltransferase" evidence="3">
    <location>
        <begin position="42"/>
        <end position="185"/>
    </location>
</feature>
<accession>A0A378V313</accession>
<dbReference type="Gene3D" id="3.40.630.30">
    <property type="match status" value="1"/>
</dbReference>
<evidence type="ECO:0000256" key="1">
    <source>
        <dbReference type="ARBA" id="ARBA00022679"/>
    </source>
</evidence>
<dbReference type="AlphaFoldDB" id="A0A378V313"/>
<keyword evidence="1 4" id="KW-0808">Transferase</keyword>
<dbReference type="InterPro" id="IPR050832">
    <property type="entry name" value="Bact_Acetyltransf"/>
</dbReference>
<reference evidence="4 5" key="1">
    <citation type="submission" date="2018-06" db="EMBL/GenBank/DDBJ databases">
        <authorList>
            <consortium name="Pathogen Informatics"/>
            <person name="Doyle S."/>
        </authorList>
    </citation>
    <scope>NUCLEOTIDE SEQUENCE [LARGE SCALE GENOMIC DNA]</scope>
    <source>
        <strain evidence="4 5">NCTC1542</strain>
    </source>
</reference>
<evidence type="ECO:0000313" key="5">
    <source>
        <dbReference type="Proteomes" id="UP000255389"/>
    </source>
</evidence>
<evidence type="ECO:0000256" key="2">
    <source>
        <dbReference type="ARBA" id="ARBA00023315"/>
    </source>
</evidence>
<protein>
    <submittedName>
        <fullName evidence="4">Acetyltransferase</fullName>
    </submittedName>
</protein>
<dbReference type="Pfam" id="PF00583">
    <property type="entry name" value="Acetyltransf_1"/>
    <property type="match status" value="1"/>
</dbReference>
<dbReference type="PANTHER" id="PTHR43877">
    <property type="entry name" value="AMINOALKYLPHOSPHONATE N-ACETYLTRANSFERASE-RELATED-RELATED"/>
    <property type="match status" value="1"/>
</dbReference>
<organism evidence="4 5">
    <name type="scientific">Mycolicibacterium fortuitum</name>
    <name type="common">Mycobacterium fortuitum</name>
    <dbReference type="NCBI Taxonomy" id="1766"/>
    <lineage>
        <taxon>Bacteria</taxon>
        <taxon>Bacillati</taxon>
        <taxon>Actinomycetota</taxon>
        <taxon>Actinomycetes</taxon>
        <taxon>Mycobacteriales</taxon>
        <taxon>Mycobacteriaceae</taxon>
        <taxon>Mycolicibacterium</taxon>
    </lineage>
</organism>
<dbReference type="PANTHER" id="PTHR43877:SF2">
    <property type="entry name" value="AMINOALKYLPHOSPHONATE N-ACETYLTRANSFERASE-RELATED"/>
    <property type="match status" value="1"/>
</dbReference>
<sequence>MGISRPWPRVEAAVGIETVVKSAPVSGVRFVAVGLDDSLAAPLLAELSVEYSERYGGTPEQMMVWLRGKSAEEFTPPGGGLYIGVLDGMPVTGGAFTRFDADTAELKRIWTAVRYRKRGYGRVLLAHLECEIAARGYRRVYLTTGHLQPEAEALYDSAGYTRLTAPLPAEGEGTVFPIAFEKQLPGKEPR</sequence>